<evidence type="ECO:0000259" key="8">
    <source>
        <dbReference type="PROSITE" id="PS50090"/>
    </source>
</evidence>
<dbReference type="Gene3D" id="1.10.10.60">
    <property type="entry name" value="Homeodomain-like"/>
    <property type="match status" value="2"/>
</dbReference>
<dbReference type="PANTHER" id="PTHR10641">
    <property type="entry name" value="MYB FAMILY TRANSCRIPTION FACTOR"/>
    <property type="match status" value="1"/>
</dbReference>
<dbReference type="PROSITE" id="PS51294">
    <property type="entry name" value="HTH_MYB"/>
    <property type="match status" value="2"/>
</dbReference>
<dbReference type="GO" id="GO:0005634">
    <property type="term" value="C:nucleus"/>
    <property type="evidence" value="ECO:0007669"/>
    <property type="project" value="UniProtKB-SubCell"/>
</dbReference>
<keyword evidence="12" id="KW-1185">Reference proteome</keyword>
<accession>A0A2K1J7X9</accession>
<dbReference type="Gramene" id="Pp3c16_10020V3.1">
    <property type="protein sequence ID" value="Pp3c16_10020V3.1"/>
    <property type="gene ID" value="Pp3c16_10020"/>
</dbReference>
<reference evidence="10 12" key="1">
    <citation type="journal article" date="2008" name="Science">
        <title>The Physcomitrella genome reveals evolutionary insights into the conquest of land by plants.</title>
        <authorList>
            <person name="Rensing S."/>
            <person name="Lang D."/>
            <person name="Zimmer A."/>
            <person name="Terry A."/>
            <person name="Salamov A."/>
            <person name="Shapiro H."/>
            <person name="Nishiyama T."/>
            <person name="Perroud P.-F."/>
            <person name="Lindquist E."/>
            <person name="Kamisugi Y."/>
            <person name="Tanahashi T."/>
            <person name="Sakakibara K."/>
            <person name="Fujita T."/>
            <person name="Oishi K."/>
            <person name="Shin-I T."/>
            <person name="Kuroki Y."/>
            <person name="Toyoda A."/>
            <person name="Suzuki Y."/>
            <person name="Hashimoto A."/>
            <person name="Yamaguchi K."/>
            <person name="Sugano A."/>
            <person name="Kohara Y."/>
            <person name="Fujiyama A."/>
            <person name="Anterola A."/>
            <person name="Aoki S."/>
            <person name="Ashton N."/>
            <person name="Barbazuk W.B."/>
            <person name="Barker E."/>
            <person name="Bennetzen J."/>
            <person name="Bezanilla M."/>
            <person name="Blankenship R."/>
            <person name="Cho S.H."/>
            <person name="Dutcher S."/>
            <person name="Estelle M."/>
            <person name="Fawcett J.A."/>
            <person name="Gundlach H."/>
            <person name="Hanada K."/>
            <person name="Heyl A."/>
            <person name="Hicks K.A."/>
            <person name="Hugh J."/>
            <person name="Lohr M."/>
            <person name="Mayer K."/>
            <person name="Melkozernov A."/>
            <person name="Murata T."/>
            <person name="Nelson D."/>
            <person name="Pils B."/>
            <person name="Prigge M."/>
            <person name="Reiss B."/>
            <person name="Renner T."/>
            <person name="Rombauts S."/>
            <person name="Rushton P."/>
            <person name="Sanderfoot A."/>
            <person name="Schween G."/>
            <person name="Shiu S.-H."/>
            <person name="Stueber K."/>
            <person name="Theodoulou F.L."/>
            <person name="Tu H."/>
            <person name="Van de Peer Y."/>
            <person name="Verrier P.J."/>
            <person name="Waters E."/>
            <person name="Wood A."/>
            <person name="Yang L."/>
            <person name="Cove D."/>
            <person name="Cuming A."/>
            <person name="Hasebe M."/>
            <person name="Lucas S."/>
            <person name="Mishler D.B."/>
            <person name="Reski R."/>
            <person name="Grigoriev I."/>
            <person name="Quatrano R.S."/>
            <person name="Boore J.L."/>
        </authorList>
    </citation>
    <scope>NUCLEOTIDE SEQUENCE [LARGE SCALE GENOMIC DNA]</scope>
    <source>
        <strain evidence="11 12">cv. Gransden 2004</strain>
    </source>
</reference>
<keyword evidence="4" id="KW-0238">DNA-binding</keyword>
<evidence type="ECO:0000256" key="3">
    <source>
        <dbReference type="ARBA" id="ARBA00023015"/>
    </source>
</evidence>
<dbReference type="EnsemblPlants" id="Pp3c16_10020V3.2">
    <property type="protein sequence ID" value="Pp3c16_10020V3.2"/>
    <property type="gene ID" value="Pp3c16_10020"/>
</dbReference>
<dbReference type="PaxDb" id="3218-PP1S106_216V6.1"/>
<dbReference type="EMBL" id="ABEU02000016">
    <property type="protein sequence ID" value="PNR37631.1"/>
    <property type="molecule type" value="Genomic_DNA"/>
</dbReference>
<feature type="domain" description="HTH myb-type" evidence="9">
    <location>
        <begin position="10"/>
        <end position="62"/>
    </location>
</feature>
<dbReference type="PANTHER" id="PTHR10641:SF1387">
    <property type="entry name" value="OS08G0486300 PROTEIN"/>
    <property type="match status" value="1"/>
</dbReference>
<feature type="domain" description="Myb-like" evidence="8">
    <location>
        <begin position="10"/>
        <end position="62"/>
    </location>
</feature>
<evidence type="ECO:0000256" key="6">
    <source>
        <dbReference type="ARBA" id="ARBA00023242"/>
    </source>
</evidence>
<organism evidence="10">
    <name type="scientific">Physcomitrium patens</name>
    <name type="common">Spreading-leaved earth moss</name>
    <name type="synonym">Physcomitrella patens</name>
    <dbReference type="NCBI Taxonomy" id="3218"/>
    <lineage>
        <taxon>Eukaryota</taxon>
        <taxon>Viridiplantae</taxon>
        <taxon>Streptophyta</taxon>
        <taxon>Embryophyta</taxon>
        <taxon>Bryophyta</taxon>
        <taxon>Bryophytina</taxon>
        <taxon>Bryopsida</taxon>
        <taxon>Funariidae</taxon>
        <taxon>Funariales</taxon>
        <taxon>Funariaceae</taxon>
        <taxon>Physcomitrium</taxon>
    </lineage>
</organism>
<dbReference type="SUPFAM" id="SSF46689">
    <property type="entry name" value="Homeodomain-like"/>
    <property type="match status" value="1"/>
</dbReference>
<dbReference type="Gramene" id="Pp3c16_10020V3.2">
    <property type="protein sequence ID" value="Pp3c16_10020V3.2"/>
    <property type="gene ID" value="Pp3c16_10020"/>
</dbReference>
<dbReference type="InterPro" id="IPR009057">
    <property type="entry name" value="Homeodomain-like_sf"/>
</dbReference>
<dbReference type="GO" id="GO:0051707">
    <property type="term" value="P:response to other organism"/>
    <property type="evidence" value="ECO:0007669"/>
    <property type="project" value="UniProtKB-ARBA"/>
</dbReference>
<dbReference type="CDD" id="cd00167">
    <property type="entry name" value="SANT"/>
    <property type="match status" value="2"/>
</dbReference>
<dbReference type="InterPro" id="IPR001005">
    <property type="entry name" value="SANT/Myb"/>
</dbReference>
<dbReference type="InterPro" id="IPR015495">
    <property type="entry name" value="Myb_TF_plants"/>
</dbReference>
<dbReference type="OrthoDB" id="2143914at2759"/>
<feature type="compositionally biased region" description="Polar residues" evidence="7">
    <location>
        <begin position="359"/>
        <end position="369"/>
    </location>
</feature>
<dbReference type="Pfam" id="PF00249">
    <property type="entry name" value="Myb_DNA-binding"/>
    <property type="match status" value="2"/>
</dbReference>
<gene>
    <name evidence="11" type="primary">LOC112293267</name>
    <name evidence="10" type="ORF">PHYPA_020740</name>
</gene>
<keyword evidence="5" id="KW-0804">Transcription</keyword>
<protein>
    <submittedName>
        <fullName evidence="10 11">Uncharacterized protein</fullName>
    </submittedName>
</protein>
<keyword evidence="2" id="KW-0677">Repeat</keyword>
<feature type="region of interest" description="Disordered" evidence="7">
    <location>
        <begin position="329"/>
        <end position="369"/>
    </location>
</feature>
<dbReference type="GeneID" id="112293267"/>
<dbReference type="SMART" id="SM00717">
    <property type="entry name" value="SANT"/>
    <property type="match status" value="2"/>
</dbReference>
<keyword evidence="3" id="KW-0805">Transcription regulation</keyword>
<evidence type="ECO:0000256" key="2">
    <source>
        <dbReference type="ARBA" id="ARBA00022737"/>
    </source>
</evidence>
<dbReference type="KEGG" id="ppp:112293267"/>
<keyword evidence="6" id="KW-0539">Nucleus</keyword>
<evidence type="ECO:0000256" key="7">
    <source>
        <dbReference type="SAM" id="MobiDB-lite"/>
    </source>
</evidence>
<dbReference type="InterPro" id="IPR017930">
    <property type="entry name" value="Myb_dom"/>
</dbReference>
<reference evidence="11" key="3">
    <citation type="submission" date="2020-12" db="UniProtKB">
        <authorList>
            <consortium name="EnsemblPlants"/>
        </authorList>
    </citation>
    <scope>IDENTIFICATION</scope>
</reference>
<evidence type="ECO:0000256" key="5">
    <source>
        <dbReference type="ARBA" id="ARBA00023163"/>
    </source>
</evidence>
<reference evidence="10 12" key="2">
    <citation type="journal article" date="2018" name="Plant J.">
        <title>The Physcomitrella patens chromosome-scale assembly reveals moss genome structure and evolution.</title>
        <authorList>
            <person name="Lang D."/>
            <person name="Ullrich K.K."/>
            <person name="Murat F."/>
            <person name="Fuchs J."/>
            <person name="Jenkins J."/>
            <person name="Haas F.B."/>
            <person name="Piednoel M."/>
            <person name="Gundlach H."/>
            <person name="Van Bel M."/>
            <person name="Meyberg R."/>
            <person name="Vives C."/>
            <person name="Morata J."/>
            <person name="Symeonidi A."/>
            <person name="Hiss M."/>
            <person name="Muchero W."/>
            <person name="Kamisugi Y."/>
            <person name="Saleh O."/>
            <person name="Blanc G."/>
            <person name="Decker E.L."/>
            <person name="van Gessel N."/>
            <person name="Grimwood J."/>
            <person name="Hayes R.D."/>
            <person name="Graham S.W."/>
            <person name="Gunter L.E."/>
            <person name="McDaniel S.F."/>
            <person name="Hoernstein S.N.W."/>
            <person name="Larsson A."/>
            <person name="Li F.W."/>
            <person name="Perroud P.F."/>
            <person name="Phillips J."/>
            <person name="Ranjan P."/>
            <person name="Rokshar D.S."/>
            <person name="Rothfels C.J."/>
            <person name="Schneider L."/>
            <person name="Shu S."/>
            <person name="Stevenson D.W."/>
            <person name="Thummler F."/>
            <person name="Tillich M."/>
            <person name="Villarreal Aguilar J.C."/>
            <person name="Widiez T."/>
            <person name="Wong G.K."/>
            <person name="Wymore A."/>
            <person name="Zhang Y."/>
            <person name="Zimmer A.D."/>
            <person name="Quatrano R.S."/>
            <person name="Mayer K.F.X."/>
            <person name="Goodstein D."/>
            <person name="Casacuberta J.M."/>
            <person name="Vandepoele K."/>
            <person name="Reski R."/>
            <person name="Cuming A.C."/>
            <person name="Tuskan G.A."/>
            <person name="Maumus F."/>
            <person name="Salse J."/>
            <person name="Schmutz J."/>
            <person name="Rensing S.A."/>
        </authorList>
    </citation>
    <scope>NUCLEOTIDE SEQUENCE [LARGE SCALE GENOMIC DNA]</scope>
    <source>
        <strain evidence="11 12">cv. Gransden 2004</strain>
    </source>
</reference>
<proteinExistence type="predicted"/>
<evidence type="ECO:0000256" key="4">
    <source>
        <dbReference type="ARBA" id="ARBA00023125"/>
    </source>
</evidence>
<dbReference type="RefSeq" id="XP_024398257.1">
    <property type="nucleotide sequence ID" value="XM_024542489.2"/>
</dbReference>
<evidence type="ECO:0000256" key="1">
    <source>
        <dbReference type="ARBA" id="ARBA00004123"/>
    </source>
</evidence>
<dbReference type="FunFam" id="1.10.10.60:FF:000394">
    <property type="entry name" value="MYB transcription factor"/>
    <property type="match status" value="1"/>
</dbReference>
<comment type="subcellular location">
    <subcellularLocation>
        <location evidence="1">Nucleus</location>
    </subcellularLocation>
</comment>
<dbReference type="EnsemblPlants" id="Pp3c16_10020V3.1">
    <property type="protein sequence ID" value="Pp3c16_10020V3.1"/>
    <property type="gene ID" value="Pp3c16_10020"/>
</dbReference>
<feature type="domain" description="HTH myb-type" evidence="9">
    <location>
        <begin position="63"/>
        <end position="117"/>
    </location>
</feature>
<feature type="domain" description="Myb-like" evidence="8">
    <location>
        <begin position="63"/>
        <end position="113"/>
    </location>
</feature>
<name>A0A2K1J7X9_PHYPA</name>
<dbReference type="Proteomes" id="UP000006727">
    <property type="component" value="Chromosome 16"/>
</dbReference>
<feature type="compositionally biased region" description="Polar residues" evidence="7">
    <location>
        <begin position="335"/>
        <end position="349"/>
    </location>
</feature>
<sequence length="482" mass="53474">MGRAPCCDERMSVKKGPWTPEEDQKLVAYIQEHGHGSWRELPEKAGLARCGKSCRLRWTNYLRPDIKRGRFSHEEDQKIIQLHAILGNRWSAIAGHLPQRTDNEIKNYWNTHLKKRLAQMGIDPITHKTSSSGLALTSSWRPIVSTQLTHMTQWDCALAEAEARLSKKSSMKPFIRFPEAAQSSAHPSTYFMRSWKTGIEDKHRPKFGIVKRESSPVRIDCPSLVPNPARRPSNLLQNWDTILGLRTDQPGSLWQQPGAWSMSHTLKQIATSGRSHHLDESAASQARSSTIDMSGEVASMADDMMFPQIDRTGSNLLFVFESAGATRSDSVDRYGTTTPGDYFSPTSTLHGPDPDFTHSESGSPCGSSTDGSTLDCFDFTVQPEGSFHSFSLLPNGDGDGDDGDARLQESSLYDIPDTFWQAGQETEALQLQTVEISDDGGPDSGGLDLIIPLDFSNAEFSQHLESLCQEPSEYQTDIGEVL</sequence>
<evidence type="ECO:0000313" key="12">
    <source>
        <dbReference type="Proteomes" id="UP000006727"/>
    </source>
</evidence>
<dbReference type="AlphaFoldDB" id="A0A2K1J7X9"/>
<evidence type="ECO:0000313" key="10">
    <source>
        <dbReference type="EMBL" id="PNR37631.1"/>
    </source>
</evidence>
<evidence type="ECO:0000313" key="11">
    <source>
        <dbReference type="EnsemblPlants" id="Pp3c16_10020V3.1"/>
    </source>
</evidence>
<evidence type="ECO:0000259" key="9">
    <source>
        <dbReference type="PROSITE" id="PS51294"/>
    </source>
</evidence>
<dbReference type="PROSITE" id="PS50090">
    <property type="entry name" value="MYB_LIKE"/>
    <property type="match status" value="2"/>
</dbReference>
<dbReference type="FunCoup" id="A0A2K1J7X9">
    <property type="interactions" value="2"/>
</dbReference>
<dbReference type="GO" id="GO:0000976">
    <property type="term" value="F:transcription cis-regulatory region binding"/>
    <property type="evidence" value="ECO:0007669"/>
    <property type="project" value="UniProtKB-ARBA"/>
</dbReference>
<dbReference type="FunFam" id="1.10.10.60:FF:000001">
    <property type="entry name" value="MYB-related transcription factor"/>
    <property type="match status" value="1"/>
</dbReference>